<dbReference type="AlphaFoldDB" id="A0A813FWE0"/>
<dbReference type="OMA" id="INKCLME"/>
<dbReference type="EMBL" id="CAJNNV010026468">
    <property type="protein sequence ID" value="CAE8618269.1"/>
    <property type="molecule type" value="Genomic_DNA"/>
</dbReference>
<dbReference type="Proteomes" id="UP000654075">
    <property type="component" value="Unassembled WGS sequence"/>
</dbReference>
<protein>
    <submittedName>
        <fullName evidence="3">Uncharacterized protein</fullName>
    </submittedName>
</protein>
<name>A0A813FWE0_POLGL</name>
<organism evidence="3 4">
    <name type="scientific">Polarella glacialis</name>
    <name type="common">Dinoflagellate</name>
    <dbReference type="NCBI Taxonomy" id="89957"/>
    <lineage>
        <taxon>Eukaryota</taxon>
        <taxon>Sar</taxon>
        <taxon>Alveolata</taxon>
        <taxon>Dinophyceae</taxon>
        <taxon>Suessiales</taxon>
        <taxon>Suessiaceae</taxon>
        <taxon>Polarella</taxon>
    </lineage>
</organism>
<evidence type="ECO:0000313" key="4">
    <source>
        <dbReference type="Proteomes" id="UP000654075"/>
    </source>
</evidence>
<accession>A0A813FWE0</accession>
<proteinExistence type="predicted"/>
<evidence type="ECO:0000313" key="3">
    <source>
        <dbReference type="EMBL" id="CAE8618269.1"/>
    </source>
</evidence>
<keyword evidence="4" id="KW-1185">Reference proteome</keyword>
<comment type="caution">
    <text evidence="3">The sequence shown here is derived from an EMBL/GenBank/DDBJ whole genome shotgun (WGS) entry which is preliminary data.</text>
</comment>
<gene>
    <name evidence="3" type="ORF">PGLA1383_LOCUS35901</name>
</gene>
<evidence type="ECO:0000256" key="1">
    <source>
        <dbReference type="SAM" id="MobiDB-lite"/>
    </source>
</evidence>
<keyword evidence="2" id="KW-1133">Transmembrane helix</keyword>
<keyword evidence="2" id="KW-0812">Transmembrane</keyword>
<reference evidence="3" key="1">
    <citation type="submission" date="2021-02" db="EMBL/GenBank/DDBJ databases">
        <authorList>
            <person name="Dougan E. K."/>
            <person name="Rhodes N."/>
            <person name="Thang M."/>
            <person name="Chan C."/>
        </authorList>
    </citation>
    <scope>NUCLEOTIDE SEQUENCE</scope>
</reference>
<feature type="transmembrane region" description="Helical" evidence="2">
    <location>
        <begin position="137"/>
        <end position="155"/>
    </location>
</feature>
<evidence type="ECO:0000256" key="2">
    <source>
        <dbReference type="SAM" id="Phobius"/>
    </source>
</evidence>
<dbReference type="InterPro" id="IPR036188">
    <property type="entry name" value="FAD/NAD-bd_sf"/>
</dbReference>
<sequence length="575" mass="62401">MRRPRQQSLGSRSTSTASSALSSLSAALPLVSGDAAALAQRRVQVQIAARRRARHEERRLKALLGRRFDGVNIEAFQRITQARAGRKASAEEEALVTAGERRAAPEEEEREELQRSSFESPGKVLASCVQRQRRRRIAVVGAGPVGLWIATLIALRHARRVRRSAAGGGAAAAKAALGHGFIRGPDAPEVVVFERRAPSEHCSRRNVRITLDAHTVALLNKHTKSRRFMSGMALAEIETILLDQWRRLGGPKALEYGKQVNSPSDLADEDWDLVLWAGGRNSLDDASRQELGCGMRVGESEEVLVFEMRDFGPTRSGPLRVEDLEQLAAADLTFCARHGAGVAETADAPRSSTSAASGSYRIVLRCAEDADKAQPLGWLWFMGLPAELKAAKEARGPPGRADASQQHAGLSAALDAELKRLGLQVGVDEVEPWVVRLRAAAAALQERVLRPGAVTARWVDASYWSSDRVTCSLPPGPSGRSAPLLLVGDVAMGKPFYTGTTLNVHLAEVKALSTLPVIRWGQGSLAELPGSRPGGERSRCNRYLLDEDKAALAPFLAYEERYKTVLARTPGFLRR</sequence>
<dbReference type="OrthoDB" id="422327at2759"/>
<feature type="region of interest" description="Disordered" evidence="1">
    <location>
        <begin position="87"/>
        <end position="116"/>
    </location>
</feature>
<dbReference type="SUPFAM" id="SSF51905">
    <property type="entry name" value="FAD/NAD(P)-binding domain"/>
    <property type="match status" value="1"/>
</dbReference>
<keyword evidence="2" id="KW-0472">Membrane</keyword>